<keyword evidence="3" id="KW-0378">Hydrolase</keyword>
<proteinExistence type="inferred from homology"/>
<dbReference type="GO" id="GO:0008234">
    <property type="term" value="F:cysteine-type peptidase activity"/>
    <property type="evidence" value="ECO:0007669"/>
    <property type="project" value="UniProtKB-KW"/>
</dbReference>
<dbReference type="Pfam" id="PF01471">
    <property type="entry name" value="PG_binding_1"/>
    <property type="match status" value="2"/>
</dbReference>
<evidence type="ECO:0000256" key="3">
    <source>
        <dbReference type="ARBA" id="ARBA00022801"/>
    </source>
</evidence>
<name>A0A388LR19_CHABU</name>
<dbReference type="OrthoDB" id="2251794at2759"/>
<evidence type="ECO:0000259" key="6">
    <source>
        <dbReference type="PROSITE" id="PS51935"/>
    </source>
</evidence>
<feature type="domain" description="NlpC/P60" evidence="6">
    <location>
        <begin position="175"/>
        <end position="323"/>
    </location>
</feature>
<dbReference type="SUPFAM" id="SSF54001">
    <property type="entry name" value="Cysteine proteinases"/>
    <property type="match status" value="1"/>
</dbReference>
<dbReference type="InterPro" id="IPR002477">
    <property type="entry name" value="Peptidoglycan-bd-like"/>
</dbReference>
<dbReference type="InterPro" id="IPR000064">
    <property type="entry name" value="NLP_P60_dom"/>
</dbReference>
<dbReference type="Gene3D" id="3.90.1720.10">
    <property type="entry name" value="endopeptidase domain like (from Nostoc punctiforme)"/>
    <property type="match status" value="1"/>
</dbReference>
<dbReference type="AlphaFoldDB" id="A0A388LR19"/>
<comment type="similarity">
    <text evidence="1">Belongs to the peptidase C40 family.</text>
</comment>
<dbReference type="SUPFAM" id="SSF47090">
    <property type="entry name" value="PGBD-like"/>
    <property type="match status" value="2"/>
</dbReference>
<dbReference type="PROSITE" id="PS51935">
    <property type="entry name" value="NLPC_P60"/>
    <property type="match status" value="1"/>
</dbReference>
<keyword evidence="8" id="KW-1185">Reference proteome</keyword>
<evidence type="ECO:0000256" key="5">
    <source>
        <dbReference type="SAM" id="SignalP"/>
    </source>
</evidence>
<gene>
    <name evidence="7" type="ORF">CBR_g39018</name>
</gene>
<dbReference type="InterPro" id="IPR036365">
    <property type="entry name" value="PGBD-like_sf"/>
</dbReference>
<organism evidence="7 8">
    <name type="scientific">Chara braunii</name>
    <name type="common">Braun's stonewort</name>
    <dbReference type="NCBI Taxonomy" id="69332"/>
    <lineage>
        <taxon>Eukaryota</taxon>
        <taxon>Viridiplantae</taxon>
        <taxon>Streptophyta</taxon>
        <taxon>Charophyceae</taxon>
        <taxon>Charales</taxon>
        <taxon>Characeae</taxon>
        <taxon>Chara</taxon>
    </lineage>
</organism>
<comment type="caution">
    <text evidence="7">The sequence shown here is derived from an EMBL/GenBank/DDBJ whole genome shotgun (WGS) entry which is preliminary data.</text>
</comment>
<evidence type="ECO:0000256" key="1">
    <source>
        <dbReference type="ARBA" id="ARBA00007074"/>
    </source>
</evidence>
<dbReference type="EMBL" id="BFEA01000485">
    <property type="protein sequence ID" value="GBG84642.1"/>
    <property type="molecule type" value="Genomic_DNA"/>
</dbReference>
<feature type="signal peptide" evidence="5">
    <location>
        <begin position="1"/>
        <end position="25"/>
    </location>
</feature>
<keyword evidence="2" id="KW-0645">Protease</keyword>
<accession>A0A388LR19</accession>
<feature type="chain" id="PRO_5017321819" description="NlpC/P60 domain-containing protein" evidence="5">
    <location>
        <begin position="26"/>
        <end position="330"/>
    </location>
</feature>
<dbReference type="Proteomes" id="UP000265515">
    <property type="component" value="Unassembled WGS sequence"/>
</dbReference>
<keyword evidence="4" id="KW-0788">Thiol protease</keyword>
<dbReference type="InterPro" id="IPR038765">
    <property type="entry name" value="Papain-like_cys_pep_sf"/>
</dbReference>
<keyword evidence="5" id="KW-0732">Signal</keyword>
<dbReference type="Gene3D" id="1.10.101.10">
    <property type="entry name" value="PGBD-like superfamily/PGBD"/>
    <property type="match status" value="2"/>
</dbReference>
<dbReference type="Gramene" id="GBG84642">
    <property type="protein sequence ID" value="GBG84642"/>
    <property type="gene ID" value="CBR_g39018"/>
</dbReference>
<evidence type="ECO:0000313" key="8">
    <source>
        <dbReference type="Proteomes" id="UP000265515"/>
    </source>
</evidence>
<reference evidence="7 8" key="1">
    <citation type="journal article" date="2018" name="Cell">
        <title>The Chara Genome: Secondary Complexity and Implications for Plant Terrestrialization.</title>
        <authorList>
            <person name="Nishiyama T."/>
            <person name="Sakayama H."/>
            <person name="Vries J.D."/>
            <person name="Buschmann H."/>
            <person name="Saint-Marcoux D."/>
            <person name="Ullrich K.K."/>
            <person name="Haas F.B."/>
            <person name="Vanderstraeten L."/>
            <person name="Becker D."/>
            <person name="Lang D."/>
            <person name="Vosolsobe S."/>
            <person name="Rombauts S."/>
            <person name="Wilhelmsson P.K.I."/>
            <person name="Janitza P."/>
            <person name="Kern R."/>
            <person name="Heyl A."/>
            <person name="Rumpler F."/>
            <person name="Villalobos L.I.A.C."/>
            <person name="Clay J.M."/>
            <person name="Skokan R."/>
            <person name="Toyoda A."/>
            <person name="Suzuki Y."/>
            <person name="Kagoshima H."/>
            <person name="Schijlen E."/>
            <person name="Tajeshwar N."/>
            <person name="Catarino B."/>
            <person name="Hetherington A.J."/>
            <person name="Saltykova A."/>
            <person name="Bonnot C."/>
            <person name="Breuninger H."/>
            <person name="Symeonidi A."/>
            <person name="Radhakrishnan G.V."/>
            <person name="Van Nieuwerburgh F."/>
            <person name="Deforce D."/>
            <person name="Chang C."/>
            <person name="Karol K.G."/>
            <person name="Hedrich R."/>
            <person name="Ulvskov P."/>
            <person name="Glockner G."/>
            <person name="Delwiche C.F."/>
            <person name="Petrasek J."/>
            <person name="Van de Peer Y."/>
            <person name="Friml J."/>
            <person name="Beilby M."/>
            <person name="Dolan L."/>
            <person name="Kohara Y."/>
            <person name="Sugano S."/>
            <person name="Fujiyama A."/>
            <person name="Delaux P.-M."/>
            <person name="Quint M."/>
            <person name="TheiBen G."/>
            <person name="Hagemann M."/>
            <person name="Harholt J."/>
            <person name="Dunand C."/>
            <person name="Zachgo S."/>
            <person name="Langdale J."/>
            <person name="Maumus F."/>
            <person name="Straeten D.V.D."/>
            <person name="Gould S.B."/>
            <person name="Rensing S.A."/>
        </authorList>
    </citation>
    <scope>NUCLEOTIDE SEQUENCE [LARGE SCALE GENOMIC DNA]</scope>
    <source>
        <strain evidence="7 8">S276</strain>
    </source>
</reference>
<protein>
    <recommendedName>
        <fullName evidence="6">NlpC/P60 domain-containing protein</fullName>
    </recommendedName>
</protein>
<evidence type="ECO:0000256" key="4">
    <source>
        <dbReference type="ARBA" id="ARBA00022807"/>
    </source>
</evidence>
<evidence type="ECO:0000313" key="7">
    <source>
        <dbReference type="EMBL" id="GBG84642.1"/>
    </source>
</evidence>
<evidence type="ECO:0000256" key="2">
    <source>
        <dbReference type="ARBA" id="ARBA00022670"/>
    </source>
</evidence>
<sequence>MALMRPCLGLCLLLVFLSGLHCASAWPVVRKGDHGPIVVCLKDLIQLRNDPGDVFTIKLEAAVKRYQTNNKQPVTGIVDAVTWPGLVVTLSGGRGMAVHAVQYLLAKKYALLSATDIDSTFSPRTKAAVKKFQVMHDLPQTGVVDLFTWQALVTGRGPSQPAPCAGVKKSRAGIVALARSLVGKEMIYTQKSADYIWYGITHKTCPPKLPAYGDANSFIAWMFWTAYGNGPDFVRNCNWGKCSGQIMTDTTGRLIPNAEIQPGDIVIYWSIAGWPHMHSALYVGNRQVVTMGYYIVPRMWGRTVLLRDMDWWKESNVYPWYTVRRYDEVV</sequence>
<dbReference type="InterPro" id="IPR036366">
    <property type="entry name" value="PGBDSf"/>
</dbReference>
<dbReference type="GO" id="GO:0006508">
    <property type="term" value="P:proteolysis"/>
    <property type="evidence" value="ECO:0007669"/>
    <property type="project" value="UniProtKB-KW"/>
</dbReference>